<comment type="caution">
    <text evidence="2">The sequence shown here is derived from an EMBL/GenBank/DDBJ whole genome shotgun (WGS) entry which is preliminary data.</text>
</comment>
<sequence>MNLLIKISGGILLTAGFILAIRPDLFFRFPATIDGYVMIEKRVKWGFVIGFGGFMVFYNDWTSRGLTVIALLVSLTLGIIIARLIGFALDGFYIKQLYWLLMELAVLIIFGFFYWKQNY</sequence>
<evidence type="ECO:0000313" key="3">
    <source>
        <dbReference type="Proteomes" id="UP000294850"/>
    </source>
</evidence>
<organism evidence="2 3">
    <name type="scientific">Dyadobacter psychrotolerans</name>
    <dbReference type="NCBI Taxonomy" id="2541721"/>
    <lineage>
        <taxon>Bacteria</taxon>
        <taxon>Pseudomonadati</taxon>
        <taxon>Bacteroidota</taxon>
        <taxon>Cytophagia</taxon>
        <taxon>Cytophagales</taxon>
        <taxon>Spirosomataceae</taxon>
        <taxon>Dyadobacter</taxon>
    </lineage>
</organism>
<keyword evidence="1" id="KW-0812">Transmembrane</keyword>
<gene>
    <name evidence="2" type="ORF">E0F88_14155</name>
</gene>
<protein>
    <recommendedName>
        <fullName evidence="4">DUF4345 domain-containing protein</fullName>
    </recommendedName>
</protein>
<proteinExistence type="predicted"/>
<dbReference type="OrthoDB" id="963667at2"/>
<evidence type="ECO:0000256" key="1">
    <source>
        <dbReference type="SAM" id="Phobius"/>
    </source>
</evidence>
<evidence type="ECO:0000313" key="2">
    <source>
        <dbReference type="EMBL" id="TDE15638.1"/>
    </source>
</evidence>
<name>A0A4V2Z486_9BACT</name>
<feature type="transmembrane region" description="Helical" evidence="1">
    <location>
        <begin position="6"/>
        <end position="22"/>
    </location>
</feature>
<evidence type="ECO:0008006" key="4">
    <source>
        <dbReference type="Google" id="ProtNLM"/>
    </source>
</evidence>
<dbReference type="RefSeq" id="WP_131958900.1">
    <property type="nucleotide sequence ID" value="NZ_SMFL01000004.1"/>
</dbReference>
<dbReference type="AlphaFoldDB" id="A0A4V2Z486"/>
<feature type="transmembrane region" description="Helical" evidence="1">
    <location>
        <begin position="65"/>
        <end position="85"/>
    </location>
</feature>
<dbReference type="Proteomes" id="UP000294850">
    <property type="component" value="Unassembled WGS sequence"/>
</dbReference>
<feature type="transmembrane region" description="Helical" evidence="1">
    <location>
        <begin position="43"/>
        <end position="59"/>
    </location>
</feature>
<keyword evidence="1" id="KW-0472">Membrane</keyword>
<keyword evidence="3" id="KW-1185">Reference proteome</keyword>
<feature type="transmembrane region" description="Helical" evidence="1">
    <location>
        <begin position="97"/>
        <end position="115"/>
    </location>
</feature>
<dbReference type="EMBL" id="SMFL01000004">
    <property type="protein sequence ID" value="TDE15638.1"/>
    <property type="molecule type" value="Genomic_DNA"/>
</dbReference>
<accession>A0A4V2Z486</accession>
<reference evidence="2 3" key="1">
    <citation type="submission" date="2019-03" db="EMBL/GenBank/DDBJ databases">
        <title>Dyadobacter AR-3-6 sp. nov., isolated from arctic soil.</title>
        <authorList>
            <person name="Chaudhary D.K."/>
        </authorList>
    </citation>
    <scope>NUCLEOTIDE SEQUENCE [LARGE SCALE GENOMIC DNA]</scope>
    <source>
        <strain evidence="2 3">AR-3-6</strain>
    </source>
</reference>
<keyword evidence="1" id="KW-1133">Transmembrane helix</keyword>